<evidence type="ECO:0000313" key="4">
    <source>
        <dbReference type="EMBL" id="GGK81662.1"/>
    </source>
</evidence>
<organism evidence="4 5">
    <name type="scientific">Sphaerisporangium melleum</name>
    <dbReference type="NCBI Taxonomy" id="321316"/>
    <lineage>
        <taxon>Bacteria</taxon>
        <taxon>Bacillati</taxon>
        <taxon>Actinomycetota</taxon>
        <taxon>Actinomycetes</taxon>
        <taxon>Streptosporangiales</taxon>
        <taxon>Streptosporangiaceae</taxon>
        <taxon>Sphaerisporangium</taxon>
    </lineage>
</organism>
<proteinExistence type="predicted"/>
<keyword evidence="5" id="KW-1185">Reference proteome</keyword>
<dbReference type="PANTHER" id="PTHR43877">
    <property type="entry name" value="AMINOALKYLPHOSPHONATE N-ACETYLTRANSFERASE-RELATED-RELATED"/>
    <property type="match status" value="1"/>
</dbReference>
<comment type="caution">
    <text evidence="4">The sequence shown here is derived from an EMBL/GenBank/DDBJ whole genome shotgun (WGS) entry which is preliminary data.</text>
</comment>
<dbReference type="Gene3D" id="3.40.630.30">
    <property type="match status" value="1"/>
</dbReference>
<dbReference type="Pfam" id="PF00583">
    <property type="entry name" value="Acetyltransf_1"/>
    <property type="match status" value="1"/>
</dbReference>
<evidence type="ECO:0000256" key="2">
    <source>
        <dbReference type="ARBA" id="ARBA00023315"/>
    </source>
</evidence>
<evidence type="ECO:0000259" key="3">
    <source>
        <dbReference type="PROSITE" id="PS51186"/>
    </source>
</evidence>
<reference evidence="4" key="2">
    <citation type="submission" date="2020-09" db="EMBL/GenBank/DDBJ databases">
        <authorList>
            <person name="Sun Q."/>
            <person name="Ohkuma M."/>
        </authorList>
    </citation>
    <scope>NUCLEOTIDE SEQUENCE</scope>
    <source>
        <strain evidence="4">JCM 13064</strain>
    </source>
</reference>
<evidence type="ECO:0000313" key="5">
    <source>
        <dbReference type="Proteomes" id="UP000645217"/>
    </source>
</evidence>
<dbReference type="SUPFAM" id="SSF55729">
    <property type="entry name" value="Acyl-CoA N-acyltransferases (Nat)"/>
    <property type="match status" value="1"/>
</dbReference>
<accession>A0A917R0A4</accession>
<dbReference type="InterPro" id="IPR000182">
    <property type="entry name" value="GNAT_dom"/>
</dbReference>
<dbReference type="EMBL" id="BMNT01000012">
    <property type="protein sequence ID" value="GGK81662.1"/>
    <property type="molecule type" value="Genomic_DNA"/>
</dbReference>
<reference evidence="4" key="1">
    <citation type="journal article" date="2014" name="Int. J. Syst. Evol. Microbiol.">
        <title>Complete genome sequence of Corynebacterium casei LMG S-19264T (=DSM 44701T), isolated from a smear-ripened cheese.</title>
        <authorList>
            <consortium name="US DOE Joint Genome Institute (JGI-PGF)"/>
            <person name="Walter F."/>
            <person name="Albersmeier A."/>
            <person name="Kalinowski J."/>
            <person name="Ruckert C."/>
        </authorList>
    </citation>
    <scope>NUCLEOTIDE SEQUENCE</scope>
    <source>
        <strain evidence="4">JCM 13064</strain>
    </source>
</reference>
<keyword evidence="2" id="KW-0012">Acyltransferase</keyword>
<protein>
    <submittedName>
        <fullName evidence="4">N-acetyltransferase</fullName>
    </submittedName>
</protein>
<dbReference type="Proteomes" id="UP000645217">
    <property type="component" value="Unassembled WGS sequence"/>
</dbReference>
<sequence length="279" mass="30140">MTWFITDKPEVFRSEAGPFLAARPDLHTMLLSGLDTIEQLRSGGEPPPTVLGWWREPDETATTAAFVWMPPHLLTASRLSQAAATYLAGLLAARAQPFELLADDSSVRAFSEAWQTTTGSAPESGPHLRLYRLGRLVCPDVAPPGAPRTATDGDRALLHDWCTRFVTEAGSLGADLDAFIDERMSRRGWRLWTVGDEPVAMAAMTSVVAGTARLTPVYTLPGQRGRGYGSAVTAAVSQAARDAGAEHVLLFTDLANPTSNSVYQRIGYSPVSDYRIVVP</sequence>
<dbReference type="CDD" id="cd04301">
    <property type="entry name" value="NAT_SF"/>
    <property type="match status" value="1"/>
</dbReference>
<feature type="domain" description="N-acetyltransferase" evidence="3">
    <location>
        <begin position="145"/>
        <end position="279"/>
    </location>
</feature>
<dbReference type="GO" id="GO:0016747">
    <property type="term" value="F:acyltransferase activity, transferring groups other than amino-acyl groups"/>
    <property type="evidence" value="ECO:0007669"/>
    <property type="project" value="InterPro"/>
</dbReference>
<dbReference type="PROSITE" id="PS51186">
    <property type="entry name" value="GNAT"/>
    <property type="match status" value="1"/>
</dbReference>
<dbReference type="RefSeq" id="WP_189163186.1">
    <property type="nucleotide sequence ID" value="NZ_BMNT01000012.1"/>
</dbReference>
<keyword evidence="1" id="KW-0808">Transferase</keyword>
<dbReference type="InterPro" id="IPR050832">
    <property type="entry name" value="Bact_Acetyltransf"/>
</dbReference>
<gene>
    <name evidence="4" type="ORF">GCM10007964_25400</name>
</gene>
<evidence type="ECO:0000256" key="1">
    <source>
        <dbReference type="ARBA" id="ARBA00022679"/>
    </source>
</evidence>
<dbReference type="InterPro" id="IPR016181">
    <property type="entry name" value="Acyl_CoA_acyltransferase"/>
</dbReference>
<dbReference type="AlphaFoldDB" id="A0A917R0A4"/>
<name>A0A917R0A4_9ACTN</name>